<evidence type="ECO:0000313" key="1">
    <source>
        <dbReference type="EMBL" id="ABY63025.1"/>
    </source>
</evidence>
<organism evidence="1 2">
    <name type="scientific">Pseudomonas phage 201phi2-1</name>
    <name type="common">Pseudomonas chlororaphis phage 201phi2-1</name>
    <dbReference type="NCBI Taxonomy" id="198110"/>
    <lineage>
        <taxon>Viruses</taxon>
        <taxon>Duplodnaviria</taxon>
        <taxon>Heunggongvirae</taxon>
        <taxon>Uroviricota</taxon>
        <taxon>Caudoviricetes</taxon>
        <taxon>Chimalliviridae</taxon>
        <taxon>Serwervirus</taxon>
        <taxon>Serwervirus 201phi21</taxon>
    </lineage>
</organism>
<name>B3FJ58_BP201</name>
<dbReference type="Proteomes" id="UP000002421">
    <property type="component" value="Segment"/>
</dbReference>
<reference evidence="1 2" key="1">
    <citation type="journal article" date="2008" name="Virology">
        <title>Characterization of Pseudomonas chlororaphis myovirus 201varphi2-1 via genomic sequencing, mass spectrometry, and electron microscopy.</title>
        <authorList>
            <person name="Thomas J.A."/>
            <person name="Rolando M.R."/>
            <person name="Carroll C.A."/>
            <person name="Shen P.S."/>
            <person name="Belnap D.M."/>
            <person name="Weintraub S.T."/>
            <person name="Serwer P."/>
            <person name="Hardies S.C."/>
        </authorList>
    </citation>
    <scope>NUCLEOTIDE SEQUENCE</scope>
</reference>
<dbReference type="KEGG" id="vg:6372288"/>
<dbReference type="RefSeq" id="YP_001956919.1">
    <property type="nucleotide sequence ID" value="NC_010821.1"/>
</dbReference>
<dbReference type="EMBL" id="EU197055">
    <property type="protein sequence ID" value="ABY63025.1"/>
    <property type="molecule type" value="Genomic_DNA"/>
</dbReference>
<evidence type="ECO:0000313" key="2">
    <source>
        <dbReference type="Proteomes" id="UP000002421"/>
    </source>
</evidence>
<sequence>MRKHIEKLATKVFEAVTEHNSAKYGLLILVMVNAGNREDLFKLLLGYMYPNAGNGQSYEKQFNELTKTSKRWQFIRIDVDNHVVQDAIDRFTALSSVTQYNRIFIDHDFPKPLKRK</sequence>
<accession>B3FJ58</accession>
<keyword evidence="2" id="KW-1185">Reference proteome</keyword>
<organismHost>
    <name type="scientific">Pseudomonas chlororaphis</name>
    <dbReference type="NCBI Taxonomy" id="587753"/>
</organismHost>
<gene>
    <name evidence="1" type="ORF">201phi2-1p195</name>
</gene>
<proteinExistence type="predicted"/>
<protein>
    <submittedName>
        <fullName evidence="1">Uncharacterized protein</fullName>
    </submittedName>
</protein>